<evidence type="ECO:0000313" key="1">
    <source>
        <dbReference type="EMBL" id="KAG5561610.1"/>
    </source>
</evidence>
<name>A0AAV6L997_9ERIC</name>
<dbReference type="AlphaFoldDB" id="A0AAV6L997"/>
<dbReference type="EMBL" id="JACTNZ010000002">
    <property type="protein sequence ID" value="KAG5561610.1"/>
    <property type="molecule type" value="Genomic_DNA"/>
</dbReference>
<sequence>MLIMGEEDYVFKFPGIEDYILHKKWRGGEKEQGSEGFGGGEVSSMGSPVVVGQRLWGFNETSAKLYTVFGKSL</sequence>
<keyword evidence="3" id="KW-1185">Reference proteome</keyword>
<protein>
    <submittedName>
        <fullName evidence="1">Uncharacterized protein</fullName>
    </submittedName>
</protein>
<gene>
    <name evidence="1" type="ORF">RHGRI_004607</name>
    <name evidence="2" type="ORF">RHGRI_004618</name>
</gene>
<evidence type="ECO:0000313" key="2">
    <source>
        <dbReference type="EMBL" id="KAG5561620.1"/>
    </source>
</evidence>
<reference evidence="1" key="1">
    <citation type="submission" date="2020-08" db="EMBL/GenBank/DDBJ databases">
        <title>Plant Genome Project.</title>
        <authorList>
            <person name="Zhang R.-G."/>
        </authorList>
    </citation>
    <scope>NUCLEOTIDE SEQUENCE</scope>
    <source>
        <strain evidence="1">WSP0</strain>
        <tissue evidence="1">Leaf</tissue>
    </source>
</reference>
<organism evidence="1 3">
    <name type="scientific">Rhododendron griersonianum</name>
    <dbReference type="NCBI Taxonomy" id="479676"/>
    <lineage>
        <taxon>Eukaryota</taxon>
        <taxon>Viridiplantae</taxon>
        <taxon>Streptophyta</taxon>
        <taxon>Embryophyta</taxon>
        <taxon>Tracheophyta</taxon>
        <taxon>Spermatophyta</taxon>
        <taxon>Magnoliopsida</taxon>
        <taxon>eudicotyledons</taxon>
        <taxon>Gunneridae</taxon>
        <taxon>Pentapetalae</taxon>
        <taxon>asterids</taxon>
        <taxon>Ericales</taxon>
        <taxon>Ericaceae</taxon>
        <taxon>Ericoideae</taxon>
        <taxon>Rhodoreae</taxon>
        <taxon>Rhododendron</taxon>
    </lineage>
</organism>
<evidence type="ECO:0000313" key="3">
    <source>
        <dbReference type="Proteomes" id="UP000823749"/>
    </source>
</evidence>
<dbReference type="Proteomes" id="UP000823749">
    <property type="component" value="Chromosome 2"/>
</dbReference>
<proteinExistence type="predicted"/>
<comment type="caution">
    <text evidence="1">The sequence shown here is derived from an EMBL/GenBank/DDBJ whole genome shotgun (WGS) entry which is preliminary data.</text>
</comment>
<dbReference type="EMBL" id="JACTNZ010000002">
    <property type="protein sequence ID" value="KAG5561620.1"/>
    <property type="molecule type" value="Genomic_DNA"/>
</dbReference>
<accession>A0AAV6L997</accession>